<dbReference type="AlphaFoldDB" id="A0A4R4WFQ1"/>
<dbReference type="OrthoDB" id="3532893at2"/>
<keyword evidence="1" id="KW-0732">Signal</keyword>
<protein>
    <submittedName>
        <fullName evidence="2">Uncharacterized protein</fullName>
    </submittedName>
</protein>
<dbReference type="EMBL" id="SMKP01000133">
    <property type="protein sequence ID" value="TDD15034.1"/>
    <property type="molecule type" value="Genomic_DNA"/>
</dbReference>
<sequence>MIRQELAAALVAGFLLTGTGVASAEAKSVPKGILLTEARARKPLPPEDANEEWWKISDSLSRRLSLAKKVCGIRGVCG</sequence>
<accession>A0A4R4WFQ1</accession>
<evidence type="ECO:0000313" key="3">
    <source>
        <dbReference type="Proteomes" id="UP000294543"/>
    </source>
</evidence>
<name>A0A4R4WFQ1_9ACTN</name>
<feature type="chain" id="PRO_5020640961" evidence="1">
    <location>
        <begin position="25"/>
        <end position="78"/>
    </location>
</feature>
<organism evidence="2 3">
    <name type="scientific">Nonomuraea diastatica</name>
    <dbReference type="NCBI Taxonomy" id="1848329"/>
    <lineage>
        <taxon>Bacteria</taxon>
        <taxon>Bacillati</taxon>
        <taxon>Actinomycetota</taxon>
        <taxon>Actinomycetes</taxon>
        <taxon>Streptosporangiales</taxon>
        <taxon>Streptosporangiaceae</taxon>
        <taxon>Nonomuraea</taxon>
    </lineage>
</organism>
<proteinExistence type="predicted"/>
<reference evidence="2 3" key="1">
    <citation type="submission" date="2019-03" db="EMBL/GenBank/DDBJ databases">
        <title>Draft genome sequences of novel Actinobacteria.</title>
        <authorList>
            <person name="Sahin N."/>
            <person name="Ay H."/>
            <person name="Saygin H."/>
        </authorList>
    </citation>
    <scope>NUCLEOTIDE SEQUENCE [LARGE SCALE GENOMIC DNA]</scope>
    <source>
        <strain evidence="2 3">KC712</strain>
    </source>
</reference>
<feature type="signal peptide" evidence="1">
    <location>
        <begin position="1"/>
        <end position="24"/>
    </location>
</feature>
<evidence type="ECO:0000313" key="2">
    <source>
        <dbReference type="EMBL" id="TDD15034.1"/>
    </source>
</evidence>
<dbReference type="Proteomes" id="UP000294543">
    <property type="component" value="Unassembled WGS sequence"/>
</dbReference>
<keyword evidence="3" id="KW-1185">Reference proteome</keyword>
<comment type="caution">
    <text evidence="2">The sequence shown here is derived from an EMBL/GenBank/DDBJ whole genome shotgun (WGS) entry which is preliminary data.</text>
</comment>
<evidence type="ECO:0000256" key="1">
    <source>
        <dbReference type="SAM" id="SignalP"/>
    </source>
</evidence>
<gene>
    <name evidence="2" type="ORF">E1294_35555</name>
</gene>
<dbReference type="RefSeq" id="WP_132515366.1">
    <property type="nucleotide sequence ID" value="NZ_SMKP01000133.1"/>
</dbReference>